<dbReference type="Proteomes" id="UP000077339">
    <property type="component" value="Unassembled WGS sequence"/>
</dbReference>
<evidence type="ECO:0008006" key="3">
    <source>
        <dbReference type="Google" id="ProtNLM"/>
    </source>
</evidence>
<evidence type="ECO:0000313" key="1">
    <source>
        <dbReference type="EMBL" id="OAA31959.1"/>
    </source>
</evidence>
<keyword evidence="2" id="KW-1185">Reference proteome</keyword>
<reference evidence="1 2" key="1">
    <citation type="submission" date="2014-02" db="EMBL/GenBank/DDBJ databases">
        <title>Kosmotoga genome sequencing.</title>
        <authorList>
            <person name="Pollo S.M."/>
            <person name="Charchuk R."/>
            <person name="Nesbo C.L."/>
        </authorList>
    </citation>
    <scope>NUCLEOTIDE SEQUENCE [LARGE SCALE GENOMIC DNA]</scope>
    <source>
        <strain evidence="1 2">S304</strain>
    </source>
</reference>
<dbReference type="PATRIC" id="fig|1453497.3.peg.754"/>
<dbReference type="Gene3D" id="3.10.450.620">
    <property type="entry name" value="JHP933, nucleotidyltransferase-like core domain"/>
    <property type="match status" value="1"/>
</dbReference>
<accession>A0A182C854</accession>
<proteinExistence type="predicted"/>
<organism evidence="1 2">
    <name type="scientific">Kosmotoga arenicorallina S304</name>
    <dbReference type="NCBI Taxonomy" id="1453497"/>
    <lineage>
        <taxon>Bacteria</taxon>
        <taxon>Thermotogati</taxon>
        <taxon>Thermotogota</taxon>
        <taxon>Thermotogae</taxon>
        <taxon>Kosmotogales</taxon>
        <taxon>Kosmotogaceae</taxon>
        <taxon>Kosmotoga</taxon>
    </lineage>
</organism>
<dbReference type="RefSeq" id="WP_068345693.1">
    <property type="nucleotide sequence ID" value="NZ_JFHK01000002.1"/>
</dbReference>
<dbReference type="InterPro" id="IPR014942">
    <property type="entry name" value="AbiEii"/>
</dbReference>
<name>A0A182C854_9BACT</name>
<sequence>MIKKSSFSKKWIISRRKIYKRNDPSIIEKAIRALSLVEKLKSSEMSFVFKGGTSLLLLLKEFNRFSIDVDIIFNGKPEDLEKFLPKIIDGECFTHYEKDIRKNNNNIPKSHFKFFYNSTINNRENYILLDVLFEKENYPEKVVVPIEHNLLDTEGRTVEVVVPSIDSILGDKLTAFAPNTTGISYGVGKEAEIIKQLFDVGTLFDHCENISMVRTSFNVTAQKEIGYRGNRNSFEDVLNDAFDTSLIIPYRGAVGSEKFRKLQRGITSFSSYAFNNRFNLDQAINKASKAAYLSQLVLSNINDFERYNPSINLEKIFIENPKYSKLNRIKKTDPEAFFYFKKAIELLEEKKATHGRRKT</sequence>
<gene>
    <name evidence="1" type="ORF">AT15_03805</name>
</gene>
<dbReference type="OrthoDB" id="42373at2"/>
<dbReference type="STRING" id="1453497.AT15_03805"/>
<comment type="caution">
    <text evidence="1">The sequence shown here is derived from an EMBL/GenBank/DDBJ whole genome shotgun (WGS) entry which is preliminary data.</text>
</comment>
<dbReference type="Pfam" id="PF08843">
    <property type="entry name" value="AbiEii"/>
    <property type="match status" value="1"/>
</dbReference>
<dbReference type="EMBL" id="JFHK01000002">
    <property type="protein sequence ID" value="OAA31959.1"/>
    <property type="molecule type" value="Genomic_DNA"/>
</dbReference>
<protein>
    <recommendedName>
        <fullName evidence="3">Nucleotidyl transferase AbiEii/AbiGii toxin family protein</fullName>
    </recommendedName>
</protein>
<dbReference type="AlphaFoldDB" id="A0A182C854"/>
<evidence type="ECO:0000313" key="2">
    <source>
        <dbReference type="Proteomes" id="UP000077339"/>
    </source>
</evidence>